<keyword evidence="3 4" id="KW-0067">ATP-binding</keyword>
<evidence type="ECO:0000256" key="4">
    <source>
        <dbReference type="RuleBase" id="RU366026"/>
    </source>
</evidence>
<accession>A0AAV9INU7</accession>
<evidence type="ECO:0000259" key="5">
    <source>
        <dbReference type="Pfam" id="PF01923"/>
    </source>
</evidence>
<protein>
    <recommendedName>
        <fullName evidence="5">Cobalamin adenosyltransferase-like domain-containing protein</fullName>
    </recommendedName>
</protein>
<keyword evidence="1 4" id="KW-0808">Transferase</keyword>
<dbReference type="InterPro" id="IPR036451">
    <property type="entry name" value="CblAdoTrfase-like_sf"/>
</dbReference>
<dbReference type="GO" id="GO:0008817">
    <property type="term" value="F:corrinoid adenosyltransferase activity"/>
    <property type="evidence" value="ECO:0007669"/>
    <property type="project" value="TreeGrafter"/>
</dbReference>
<dbReference type="Pfam" id="PF01923">
    <property type="entry name" value="Cob_adeno_trans"/>
    <property type="match status" value="1"/>
</dbReference>
<dbReference type="SUPFAM" id="SSF89028">
    <property type="entry name" value="Cobalamin adenosyltransferase-like"/>
    <property type="match status" value="1"/>
</dbReference>
<evidence type="ECO:0000313" key="6">
    <source>
        <dbReference type="EMBL" id="KAK4533990.1"/>
    </source>
</evidence>
<keyword evidence="2 4" id="KW-0547">Nucleotide-binding</keyword>
<sequence length="208" mass="22627">MRAPRLPRIYTRTGDKGTTGLLGRGSKRVRKDDVLVEALGACDSCNAQLGLSRQHCLTEGQDAVALELMRCQVDMLDLGAELAGSRAPERDAVYFGRAGERVVHLETLIDQMQETLEPLRHFILPGGGGLASAHLHVARASCRAAERRVVAVNVAADPGVTPLKPAPETEDMRGRAIRYLNRLGDYLFVAARLVASQPETLYRGEKDA</sequence>
<evidence type="ECO:0000256" key="3">
    <source>
        <dbReference type="ARBA" id="ARBA00022840"/>
    </source>
</evidence>
<dbReference type="NCBIfam" id="TIGR00636">
    <property type="entry name" value="PduO_Nterm"/>
    <property type="match status" value="1"/>
</dbReference>
<dbReference type="GO" id="GO:0005524">
    <property type="term" value="F:ATP binding"/>
    <property type="evidence" value="ECO:0007669"/>
    <property type="project" value="UniProtKB-UniRule"/>
</dbReference>
<dbReference type="InterPro" id="IPR029499">
    <property type="entry name" value="PduO-typ"/>
</dbReference>
<dbReference type="Gene3D" id="1.20.1200.10">
    <property type="entry name" value="Cobalamin adenosyltransferase-like"/>
    <property type="match status" value="1"/>
</dbReference>
<keyword evidence="7" id="KW-1185">Reference proteome</keyword>
<comment type="caution">
    <text evidence="6">The sequence shown here is derived from an EMBL/GenBank/DDBJ whole genome shotgun (WGS) entry which is preliminary data.</text>
</comment>
<reference evidence="6 7" key="1">
    <citation type="submission" date="2022-07" db="EMBL/GenBank/DDBJ databases">
        <title>Genome-wide signatures of adaptation to extreme environments.</title>
        <authorList>
            <person name="Cho C.H."/>
            <person name="Yoon H.S."/>
        </authorList>
    </citation>
    <scope>NUCLEOTIDE SEQUENCE [LARGE SCALE GENOMIC DNA]</scope>
    <source>
        <strain evidence="6 7">DBV 063 E5</strain>
    </source>
</reference>
<dbReference type="PANTHER" id="PTHR12213">
    <property type="entry name" value="CORRINOID ADENOSYLTRANSFERASE"/>
    <property type="match status" value="1"/>
</dbReference>
<dbReference type="EMBL" id="JANCYW010000001">
    <property type="protein sequence ID" value="KAK4533990.1"/>
    <property type="molecule type" value="Genomic_DNA"/>
</dbReference>
<dbReference type="InterPro" id="IPR016030">
    <property type="entry name" value="CblAdoTrfase-like"/>
</dbReference>
<organism evidence="6 7">
    <name type="scientific">Cyanidium caldarium</name>
    <name type="common">Red alga</name>
    <dbReference type="NCBI Taxonomy" id="2771"/>
    <lineage>
        <taxon>Eukaryota</taxon>
        <taxon>Rhodophyta</taxon>
        <taxon>Bangiophyceae</taxon>
        <taxon>Cyanidiales</taxon>
        <taxon>Cyanidiaceae</taxon>
        <taxon>Cyanidium</taxon>
    </lineage>
</organism>
<dbReference type="AlphaFoldDB" id="A0AAV9INU7"/>
<gene>
    <name evidence="6" type="ORF">CDCA_CDCA01G0015</name>
</gene>
<evidence type="ECO:0000313" key="7">
    <source>
        <dbReference type="Proteomes" id="UP001301350"/>
    </source>
</evidence>
<name>A0AAV9INU7_CYACA</name>
<evidence type="ECO:0000256" key="2">
    <source>
        <dbReference type="ARBA" id="ARBA00022741"/>
    </source>
</evidence>
<dbReference type="PANTHER" id="PTHR12213:SF0">
    <property type="entry name" value="CORRINOID ADENOSYLTRANSFERASE MMAB"/>
    <property type="match status" value="1"/>
</dbReference>
<dbReference type="Proteomes" id="UP001301350">
    <property type="component" value="Unassembled WGS sequence"/>
</dbReference>
<proteinExistence type="inferred from homology"/>
<evidence type="ECO:0000256" key="1">
    <source>
        <dbReference type="ARBA" id="ARBA00022679"/>
    </source>
</evidence>
<comment type="similarity">
    <text evidence="4">Belongs to the Cob(I)alamin adenosyltransferase family.</text>
</comment>
<feature type="domain" description="Cobalamin adenosyltransferase-like" evidence="5">
    <location>
        <begin position="9"/>
        <end position="193"/>
    </location>
</feature>